<evidence type="ECO:0000256" key="2">
    <source>
        <dbReference type="ARBA" id="ARBA00022829"/>
    </source>
</evidence>
<dbReference type="Pfam" id="PF17762">
    <property type="entry name" value="HTH_ParB"/>
    <property type="match status" value="1"/>
</dbReference>
<dbReference type="NCBIfam" id="TIGR00180">
    <property type="entry name" value="parB_part"/>
    <property type="match status" value="1"/>
</dbReference>
<accession>A0A7X0H8P4</accession>
<organism evidence="5 6">
    <name type="scientific">Algisphaera agarilytica</name>
    <dbReference type="NCBI Taxonomy" id="1385975"/>
    <lineage>
        <taxon>Bacteria</taxon>
        <taxon>Pseudomonadati</taxon>
        <taxon>Planctomycetota</taxon>
        <taxon>Phycisphaerae</taxon>
        <taxon>Phycisphaerales</taxon>
        <taxon>Phycisphaeraceae</taxon>
        <taxon>Algisphaera</taxon>
    </lineage>
</organism>
<sequence length="279" mass="30526">MAEPKADESSIVDGGYSRIAVNSVTPNASQPRQHFDEEALGRLAESIRREGLIQPIVVRKTGENQFELVAGERRWRAAQVAGLEAIPAFVKALNDKQVAEWALIENLQREDLNPIERAEAFQRLGDVFGLNHEAIAERVGLERSTVTNLLRLLKLAPPVRDMVVRGLLSMGQSRALAGVEDPAQQLALAEKTIKDGLTVRQVEAEAKAISAGETKPTPAAKKAARAAYLDDLERQIGEQLSTKVQIKTARKKGAGTLSIQFYSIDQFDELLGKLGVETQ</sequence>
<comment type="similarity">
    <text evidence="1">Belongs to the ParB family.</text>
</comment>
<dbReference type="GO" id="GO:0005694">
    <property type="term" value="C:chromosome"/>
    <property type="evidence" value="ECO:0007669"/>
    <property type="project" value="TreeGrafter"/>
</dbReference>
<comment type="caution">
    <text evidence="5">The sequence shown here is derived from an EMBL/GenBank/DDBJ whole genome shotgun (WGS) entry which is preliminary data.</text>
</comment>
<dbReference type="Pfam" id="PF02195">
    <property type="entry name" value="ParB_N"/>
    <property type="match status" value="1"/>
</dbReference>
<evidence type="ECO:0000259" key="4">
    <source>
        <dbReference type="SMART" id="SM00470"/>
    </source>
</evidence>
<name>A0A7X0H8P4_9BACT</name>
<dbReference type="GO" id="GO:0003677">
    <property type="term" value="F:DNA binding"/>
    <property type="evidence" value="ECO:0007669"/>
    <property type="project" value="UniProtKB-KW"/>
</dbReference>
<dbReference type="PANTHER" id="PTHR33375">
    <property type="entry name" value="CHROMOSOME-PARTITIONING PROTEIN PARB-RELATED"/>
    <property type="match status" value="1"/>
</dbReference>
<dbReference type="GO" id="GO:0007059">
    <property type="term" value="P:chromosome segregation"/>
    <property type="evidence" value="ECO:0007669"/>
    <property type="project" value="UniProtKB-KW"/>
</dbReference>
<dbReference type="EMBL" id="JACHGY010000001">
    <property type="protein sequence ID" value="MBB6429865.1"/>
    <property type="molecule type" value="Genomic_DNA"/>
</dbReference>
<dbReference type="InterPro" id="IPR004437">
    <property type="entry name" value="ParB/RepB/Spo0J"/>
</dbReference>
<dbReference type="SMART" id="SM00470">
    <property type="entry name" value="ParB"/>
    <property type="match status" value="1"/>
</dbReference>
<proteinExistence type="inferred from homology"/>
<keyword evidence="6" id="KW-1185">Reference proteome</keyword>
<gene>
    <name evidence="5" type="ORF">HNQ40_001671</name>
</gene>
<dbReference type="Pfam" id="PF23552">
    <property type="entry name" value="ParB_C"/>
    <property type="match status" value="1"/>
</dbReference>
<dbReference type="Proteomes" id="UP000541810">
    <property type="component" value="Unassembled WGS sequence"/>
</dbReference>
<protein>
    <submittedName>
        <fullName evidence="5">ParB family chromosome partitioning protein</fullName>
    </submittedName>
</protein>
<dbReference type="PANTHER" id="PTHR33375:SF1">
    <property type="entry name" value="CHROMOSOME-PARTITIONING PROTEIN PARB-RELATED"/>
    <property type="match status" value="1"/>
</dbReference>
<feature type="domain" description="ParB-like N-terminal" evidence="4">
    <location>
        <begin position="17"/>
        <end position="107"/>
    </location>
</feature>
<dbReference type="InterPro" id="IPR003115">
    <property type="entry name" value="ParB_N"/>
</dbReference>
<dbReference type="FunFam" id="1.10.10.2830:FF:000001">
    <property type="entry name" value="Chromosome partitioning protein ParB"/>
    <property type="match status" value="1"/>
</dbReference>
<keyword evidence="2" id="KW-0159">Chromosome partition</keyword>
<dbReference type="FunFam" id="3.90.1530.30:FF:000001">
    <property type="entry name" value="Chromosome partitioning protein ParB"/>
    <property type="match status" value="1"/>
</dbReference>
<dbReference type="CDD" id="cd16393">
    <property type="entry name" value="SPO0J_N"/>
    <property type="match status" value="1"/>
</dbReference>
<dbReference type="InterPro" id="IPR036086">
    <property type="entry name" value="ParB/Sulfiredoxin_sf"/>
</dbReference>
<dbReference type="SUPFAM" id="SSF109709">
    <property type="entry name" value="KorB DNA-binding domain-like"/>
    <property type="match status" value="1"/>
</dbReference>
<evidence type="ECO:0000313" key="5">
    <source>
        <dbReference type="EMBL" id="MBB6429865.1"/>
    </source>
</evidence>
<keyword evidence="3" id="KW-0238">DNA-binding</keyword>
<dbReference type="InterPro" id="IPR041468">
    <property type="entry name" value="HTH_ParB/Spo0J"/>
</dbReference>
<dbReference type="Gene3D" id="1.10.10.2830">
    <property type="match status" value="1"/>
</dbReference>
<reference evidence="5 6" key="1">
    <citation type="submission" date="2020-08" db="EMBL/GenBank/DDBJ databases">
        <title>Genomic Encyclopedia of Type Strains, Phase IV (KMG-IV): sequencing the most valuable type-strain genomes for metagenomic binning, comparative biology and taxonomic classification.</title>
        <authorList>
            <person name="Goeker M."/>
        </authorList>
    </citation>
    <scope>NUCLEOTIDE SEQUENCE [LARGE SCALE GENOMIC DNA]</scope>
    <source>
        <strain evidence="5 6">DSM 103725</strain>
    </source>
</reference>
<dbReference type="SUPFAM" id="SSF110849">
    <property type="entry name" value="ParB/Sulfiredoxin"/>
    <property type="match status" value="1"/>
</dbReference>
<evidence type="ECO:0000256" key="3">
    <source>
        <dbReference type="ARBA" id="ARBA00023125"/>
    </source>
</evidence>
<evidence type="ECO:0000256" key="1">
    <source>
        <dbReference type="ARBA" id="ARBA00006295"/>
    </source>
</evidence>
<dbReference type="InterPro" id="IPR057240">
    <property type="entry name" value="ParB_dimer_C"/>
</dbReference>
<dbReference type="AlphaFoldDB" id="A0A7X0H8P4"/>
<dbReference type="InterPro" id="IPR050336">
    <property type="entry name" value="Chromosome_partition/occlusion"/>
</dbReference>
<dbReference type="Gene3D" id="3.90.1530.30">
    <property type="match status" value="1"/>
</dbReference>
<evidence type="ECO:0000313" key="6">
    <source>
        <dbReference type="Proteomes" id="UP000541810"/>
    </source>
</evidence>